<feature type="domain" description="Methylamine utilisation protein MauE" evidence="6">
    <location>
        <begin position="31"/>
        <end position="157"/>
    </location>
</feature>
<feature type="transmembrane region" description="Helical" evidence="5">
    <location>
        <begin position="144"/>
        <end position="163"/>
    </location>
</feature>
<evidence type="ECO:0000256" key="1">
    <source>
        <dbReference type="ARBA" id="ARBA00004141"/>
    </source>
</evidence>
<feature type="transmembrane region" description="Helical" evidence="5">
    <location>
        <begin position="98"/>
        <end position="120"/>
    </location>
</feature>
<evidence type="ECO:0000256" key="2">
    <source>
        <dbReference type="ARBA" id="ARBA00022692"/>
    </source>
</evidence>
<evidence type="ECO:0000259" key="6">
    <source>
        <dbReference type="Pfam" id="PF07291"/>
    </source>
</evidence>
<evidence type="ECO:0000256" key="3">
    <source>
        <dbReference type="ARBA" id="ARBA00022989"/>
    </source>
</evidence>
<proteinExistence type="predicted"/>
<evidence type="ECO:0000256" key="5">
    <source>
        <dbReference type="SAM" id="Phobius"/>
    </source>
</evidence>
<evidence type="ECO:0000313" key="7">
    <source>
        <dbReference type="EMBL" id="QJT09238.1"/>
    </source>
</evidence>
<name>A0ABX6NF77_9BACT</name>
<keyword evidence="2 5" id="KW-0812">Transmembrane</keyword>
<dbReference type="EMBL" id="CP039543">
    <property type="protein sequence ID" value="QJT09238.1"/>
    <property type="molecule type" value="Genomic_DNA"/>
</dbReference>
<dbReference type="Pfam" id="PF07291">
    <property type="entry name" value="MauE"/>
    <property type="match status" value="1"/>
</dbReference>
<feature type="transmembrane region" description="Helical" evidence="5">
    <location>
        <begin position="34"/>
        <end position="51"/>
    </location>
</feature>
<organism evidence="7 8">
    <name type="scientific">Oceanidesulfovibrio marinus</name>
    <dbReference type="NCBI Taxonomy" id="370038"/>
    <lineage>
        <taxon>Bacteria</taxon>
        <taxon>Pseudomonadati</taxon>
        <taxon>Thermodesulfobacteriota</taxon>
        <taxon>Desulfovibrionia</taxon>
        <taxon>Desulfovibrionales</taxon>
        <taxon>Desulfovibrionaceae</taxon>
        <taxon>Oceanidesulfovibrio</taxon>
    </lineage>
</organism>
<gene>
    <name evidence="7" type="ORF">E8L03_09935</name>
</gene>
<protein>
    <submittedName>
        <fullName evidence="7">DoxX family membrane protein</fullName>
    </submittedName>
</protein>
<comment type="subcellular location">
    <subcellularLocation>
        <location evidence="1">Membrane</location>
        <topology evidence="1">Multi-pass membrane protein</topology>
    </subcellularLocation>
</comment>
<evidence type="ECO:0000256" key="4">
    <source>
        <dbReference type="ARBA" id="ARBA00023136"/>
    </source>
</evidence>
<keyword evidence="3 5" id="KW-1133">Transmembrane helix</keyword>
<feature type="transmembrane region" description="Helical" evidence="5">
    <location>
        <begin position="71"/>
        <end position="91"/>
    </location>
</feature>
<keyword evidence="8" id="KW-1185">Reference proteome</keyword>
<keyword evidence="4 5" id="KW-0472">Membrane</keyword>
<reference evidence="7 8" key="1">
    <citation type="submission" date="2019-04" db="EMBL/GenBank/DDBJ databases">
        <title>Isolation and culture of sulfate reducing bacteria from the cold seep of the South China Sea.</title>
        <authorList>
            <person name="Sun C."/>
            <person name="Liu R."/>
        </authorList>
    </citation>
    <scope>NUCLEOTIDE SEQUENCE [LARGE SCALE GENOMIC DNA]</scope>
    <source>
        <strain evidence="7 8">CS1</strain>
    </source>
</reference>
<accession>A0ABX6NF77</accession>
<dbReference type="Proteomes" id="UP000503251">
    <property type="component" value="Chromosome"/>
</dbReference>
<evidence type="ECO:0000313" key="8">
    <source>
        <dbReference type="Proteomes" id="UP000503251"/>
    </source>
</evidence>
<dbReference type="InterPro" id="IPR009908">
    <property type="entry name" value="Methylamine_util_MauE"/>
</dbReference>
<sequence>MGDRTLRVLKQTPPSRNIPAVVDALLHGRFAYRIARLILAAAFLVAGVIKLSDPDAFAGTIAAFGILPAPLVDWAALLLPIIEVLAAIALLWDARGGLSVITALTLVFIAVLGYGLWLGLDIDCGCYGPGDPNAEAFSSLRTSLYRDFVLLGIAGYCMSWRMMNRRTVPASKHQ</sequence>